<gene>
    <name evidence="1" type="ORF">CP500_013740</name>
</gene>
<sequence length="82" mass="9873">MLQDTQTIRHYQKLTDALVEMWNRGYRFDDLRLYLDGYLAALRHSNSLEPYLIHRLEEEAARYIHDTSNFEMPMPQAESGYY</sequence>
<protein>
    <submittedName>
        <fullName evidence="1">Uncharacterized protein</fullName>
    </submittedName>
</protein>
<name>A0A2G4EZG6_9CYAN</name>
<dbReference type="EMBL" id="NXIB02000074">
    <property type="protein sequence ID" value="PHX54893.1"/>
    <property type="molecule type" value="Genomic_DNA"/>
</dbReference>
<dbReference type="Proteomes" id="UP000226442">
    <property type="component" value="Unassembled WGS sequence"/>
</dbReference>
<dbReference type="AlphaFoldDB" id="A0A2G4EZG6"/>
<organism evidence="1 2">
    <name type="scientific">Tychonema bourrellyi FEM_GT703</name>
    <dbReference type="NCBI Taxonomy" id="2040638"/>
    <lineage>
        <taxon>Bacteria</taxon>
        <taxon>Bacillati</taxon>
        <taxon>Cyanobacteriota</taxon>
        <taxon>Cyanophyceae</taxon>
        <taxon>Oscillatoriophycideae</taxon>
        <taxon>Oscillatoriales</taxon>
        <taxon>Microcoleaceae</taxon>
        <taxon>Tychonema</taxon>
    </lineage>
</organism>
<evidence type="ECO:0000313" key="1">
    <source>
        <dbReference type="EMBL" id="PHX54893.1"/>
    </source>
</evidence>
<dbReference type="OrthoDB" id="464365at2"/>
<proteinExistence type="predicted"/>
<reference evidence="1" key="1">
    <citation type="submission" date="2017-10" db="EMBL/GenBank/DDBJ databases">
        <title>Draft genome sequence of the planktic cyanobacteria Tychonema bourrellyi isolated from alpine lentic freshwater.</title>
        <authorList>
            <person name="Tett A."/>
            <person name="Armanini F."/>
            <person name="Asnicar F."/>
            <person name="Boscaini A."/>
            <person name="Pasolli E."/>
            <person name="Zolfo M."/>
            <person name="Donati C."/>
            <person name="Salmaso N."/>
            <person name="Segata N."/>
        </authorList>
    </citation>
    <scope>NUCLEOTIDE SEQUENCE</scope>
    <source>
        <strain evidence="1">FEM_GT703</strain>
    </source>
</reference>
<comment type="caution">
    <text evidence="1">The sequence shown here is derived from an EMBL/GenBank/DDBJ whole genome shotgun (WGS) entry which is preliminary data.</text>
</comment>
<evidence type="ECO:0000313" key="2">
    <source>
        <dbReference type="Proteomes" id="UP000226442"/>
    </source>
</evidence>
<accession>A0A2G4EZG6</accession>
<dbReference type="Pfam" id="PF20547">
    <property type="entry name" value="DUF6761"/>
    <property type="match status" value="1"/>
</dbReference>
<keyword evidence="2" id="KW-1185">Reference proteome</keyword>
<dbReference type="RefSeq" id="WP_096828956.1">
    <property type="nucleotide sequence ID" value="NZ_NXIB02000074.1"/>
</dbReference>
<dbReference type="InterPro" id="IPR046649">
    <property type="entry name" value="DUF6761"/>
</dbReference>